<feature type="domain" description="ABC transmembrane type-2" evidence="6">
    <location>
        <begin position="58"/>
        <end position="286"/>
    </location>
</feature>
<dbReference type="InterPro" id="IPR013525">
    <property type="entry name" value="ABC2_TM"/>
</dbReference>
<feature type="transmembrane region" description="Helical" evidence="5">
    <location>
        <begin position="174"/>
        <end position="199"/>
    </location>
</feature>
<keyword evidence="4 5" id="KW-0472">Membrane</keyword>
<dbReference type="InterPro" id="IPR052522">
    <property type="entry name" value="ABC-2_transport_permease"/>
</dbReference>
<dbReference type="EMBL" id="JAZDRO010000001">
    <property type="protein sequence ID" value="MEE2565866.1"/>
    <property type="molecule type" value="Genomic_DNA"/>
</dbReference>
<evidence type="ECO:0000313" key="8">
    <source>
        <dbReference type="Proteomes" id="UP001310692"/>
    </source>
</evidence>
<dbReference type="RefSeq" id="WP_330195397.1">
    <property type="nucleotide sequence ID" value="NZ_JAZDRO010000001.1"/>
</dbReference>
<feature type="transmembrane region" description="Helical" evidence="5">
    <location>
        <begin position="261"/>
        <end position="283"/>
    </location>
</feature>
<evidence type="ECO:0000259" key="6">
    <source>
        <dbReference type="PROSITE" id="PS51012"/>
    </source>
</evidence>
<keyword evidence="3 5" id="KW-1133">Transmembrane helix</keyword>
<dbReference type="PANTHER" id="PTHR43332:SF2">
    <property type="entry name" value="INNER MEMBRANE TRANSPORT PERMEASE YADH"/>
    <property type="match status" value="1"/>
</dbReference>
<dbReference type="InterPro" id="IPR047817">
    <property type="entry name" value="ABC2_TM_bact-type"/>
</dbReference>
<organism evidence="7 8">
    <name type="scientific">Hyphobacterium marinum</name>
    <dbReference type="NCBI Taxonomy" id="3116574"/>
    <lineage>
        <taxon>Bacteria</taxon>
        <taxon>Pseudomonadati</taxon>
        <taxon>Pseudomonadota</taxon>
        <taxon>Alphaproteobacteria</taxon>
        <taxon>Maricaulales</taxon>
        <taxon>Maricaulaceae</taxon>
        <taxon>Hyphobacterium</taxon>
    </lineage>
</organism>
<evidence type="ECO:0000256" key="5">
    <source>
        <dbReference type="RuleBase" id="RU361157"/>
    </source>
</evidence>
<dbReference type="Proteomes" id="UP001310692">
    <property type="component" value="Unassembled WGS sequence"/>
</dbReference>
<evidence type="ECO:0000313" key="7">
    <source>
        <dbReference type="EMBL" id="MEE2565866.1"/>
    </source>
</evidence>
<feature type="transmembrane region" description="Helical" evidence="5">
    <location>
        <begin position="206"/>
        <end position="226"/>
    </location>
</feature>
<evidence type="ECO:0000256" key="1">
    <source>
        <dbReference type="ARBA" id="ARBA00004141"/>
    </source>
</evidence>
<dbReference type="PRINTS" id="PR00164">
    <property type="entry name" value="ABC2TRNSPORT"/>
</dbReference>
<comment type="similarity">
    <text evidence="5">Belongs to the ABC-2 integral membrane protein family.</text>
</comment>
<keyword evidence="5" id="KW-0813">Transport</keyword>
<dbReference type="PIRSF" id="PIRSF006648">
    <property type="entry name" value="DrrB"/>
    <property type="match status" value="1"/>
</dbReference>
<comment type="caution">
    <text evidence="7">The sequence shown here is derived from an EMBL/GenBank/DDBJ whole genome shotgun (WGS) entry which is preliminary data.</text>
</comment>
<dbReference type="Pfam" id="PF01061">
    <property type="entry name" value="ABC2_membrane"/>
    <property type="match status" value="1"/>
</dbReference>
<keyword evidence="5" id="KW-1003">Cell membrane</keyword>
<name>A0ABU7LWD5_9PROT</name>
<keyword evidence="8" id="KW-1185">Reference proteome</keyword>
<feature type="transmembrane region" description="Helical" evidence="5">
    <location>
        <begin position="141"/>
        <end position="168"/>
    </location>
</feature>
<comment type="subcellular location">
    <subcellularLocation>
        <location evidence="5">Cell inner membrane</location>
        <topology evidence="5">Multi-pass membrane protein</topology>
    </subcellularLocation>
    <subcellularLocation>
        <location evidence="1">Membrane</location>
        <topology evidence="1">Multi-pass membrane protein</topology>
    </subcellularLocation>
</comment>
<proteinExistence type="inferred from homology"/>
<evidence type="ECO:0000256" key="3">
    <source>
        <dbReference type="ARBA" id="ARBA00022989"/>
    </source>
</evidence>
<sequence length="291" mass="31690">MQQGLRDRVSRGVPVRASPALMTTFQTSAEPPAPRQIGSVNWLGFWTLYKKEVRRFLKVTFQTVAVPVSMSLLYMLLFAVVFASRRGDVQGVPYIEFLAPGLILMGVLNNAFANSSSSILVSKVQGNAVDFLMPPLSAAELAAGFILGAATRGFGVGIATAAVLVWFIDLMPAHLWAIIYFGVSASLMLGMLGVIGGIWAEKFDHIAVVTFFITPLTFLSGTFYSVSVLPEPFETLSHFNPFFYMIDGFRYGFTGEADGNVMIGVVSTLAINAVLMTICYLILKSGWRLKS</sequence>
<dbReference type="InterPro" id="IPR000412">
    <property type="entry name" value="ABC_2_transport"/>
</dbReference>
<feature type="transmembrane region" description="Helical" evidence="5">
    <location>
        <begin position="94"/>
        <end position="113"/>
    </location>
</feature>
<gene>
    <name evidence="7" type="ORF">V0U35_04170</name>
</gene>
<feature type="transmembrane region" description="Helical" evidence="5">
    <location>
        <begin position="59"/>
        <end position="82"/>
    </location>
</feature>
<evidence type="ECO:0000256" key="2">
    <source>
        <dbReference type="ARBA" id="ARBA00022692"/>
    </source>
</evidence>
<protein>
    <recommendedName>
        <fullName evidence="5">Transport permease protein</fullName>
    </recommendedName>
</protein>
<dbReference type="PROSITE" id="PS51012">
    <property type="entry name" value="ABC_TM2"/>
    <property type="match status" value="1"/>
</dbReference>
<keyword evidence="2 5" id="KW-0812">Transmembrane</keyword>
<reference evidence="7 8" key="1">
    <citation type="submission" date="2024-01" db="EMBL/GenBank/DDBJ databases">
        <title>Hyphobacterium bacterium isolated from marine sediment.</title>
        <authorList>
            <person name="Zhao S."/>
        </authorList>
    </citation>
    <scope>NUCLEOTIDE SEQUENCE [LARGE SCALE GENOMIC DNA]</scope>
    <source>
        <strain evidence="7 8">Y60-23</strain>
    </source>
</reference>
<accession>A0ABU7LWD5</accession>
<dbReference type="PANTHER" id="PTHR43332">
    <property type="entry name" value="INNER MEMBRANE TRANSPORT PERMEASE YADH-RELATED"/>
    <property type="match status" value="1"/>
</dbReference>
<evidence type="ECO:0000256" key="4">
    <source>
        <dbReference type="ARBA" id="ARBA00023136"/>
    </source>
</evidence>